<organism evidence="1">
    <name type="scientific">freshwater metagenome</name>
    <dbReference type="NCBI Taxonomy" id="449393"/>
    <lineage>
        <taxon>unclassified sequences</taxon>
        <taxon>metagenomes</taxon>
        <taxon>ecological metagenomes</taxon>
    </lineage>
</organism>
<evidence type="ECO:0000313" key="1">
    <source>
        <dbReference type="EMBL" id="CAB4884392.1"/>
    </source>
</evidence>
<dbReference type="AlphaFoldDB" id="A0A6J7ELG3"/>
<protein>
    <submittedName>
        <fullName evidence="1">Unannotated protein</fullName>
    </submittedName>
</protein>
<name>A0A6J7ELG3_9ZZZZ</name>
<accession>A0A6J7ELG3</accession>
<reference evidence="1" key="1">
    <citation type="submission" date="2020-05" db="EMBL/GenBank/DDBJ databases">
        <authorList>
            <person name="Chiriac C."/>
            <person name="Salcher M."/>
            <person name="Ghai R."/>
            <person name="Kavagutti S V."/>
        </authorList>
    </citation>
    <scope>NUCLEOTIDE SEQUENCE</scope>
</reference>
<dbReference type="EMBL" id="CAFBLS010000236">
    <property type="protein sequence ID" value="CAB4884392.1"/>
    <property type="molecule type" value="Genomic_DNA"/>
</dbReference>
<gene>
    <name evidence="1" type="ORF">UFOPK3402_01620</name>
</gene>
<proteinExistence type="predicted"/>
<sequence>MATGMHVFSIIGVAGLIGVKGQPWRRGLGLNQVIRNRVHHIGERHIKGSADRCKQLARRLFLTSLDLREVTERDCGSGRYIAKRATLILTTTPKFVTDHMPKNDHGRTSLMDSLYTVSRWPDMRHIGSEI</sequence>